<evidence type="ECO:0000313" key="1">
    <source>
        <dbReference type="EMBL" id="CAF1230917.1"/>
    </source>
</evidence>
<accession>A0A814YNA0</accession>
<keyword evidence="3" id="KW-1185">Reference proteome</keyword>
<gene>
    <name evidence="1" type="ORF">GPM918_LOCUS25170</name>
    <name evidence="2" type="ORF">SRO942_LOCUS25175</name>
</gene>
<dbReference type="AlphaFoldDB" id="A0A814YNA0"/>
<organism evidence="1 3">
    <name type="scientific">Didymodactylos carnosus</name>
    <dbReference type="NCBI Taxonomy" id="1234261"/>
    <lineage>
        <taxon>Eukaryota</taxon>
        <taxon>Metazoa</taxon>
        <taxon>Spiralia</taxon>
        <taxon>Gnathifera</taxon>
        <taxon>Rotifera</taxon>
        <taxon>Eurotatoria</taxon>
        <taxon>Bdelloidea</taxon>
        <taxon>Philodinida</taxon>
        <taxon>Philodinidae</taxon>
        <taxon>Didymodactylos</taxon>
    </lineage>
</organism>
<proteinExistence type="predicted"/>
<name>A0A814YNA0_9BILA</name>
<sequence>MNCASFVAGRNEKQSNSLLPFSNFRHLKRAISDDDDNTQLIQQFQLDRSDDEDYLDEKQHRLLKLLTLNKKQMQRKFEEDYDYLDNVDTINKQLFFSQPDRRLVRNRKPEYQYGRKSHWDTFFG</sequence>
<evidence type="ECO:0000313" key="2">
    <source>
        <dbReference type="EMBL" id="CAF3993578.1"/>
    </source>
</evidence>
<dbReference type="Proteomes" id="UP000663829">
    <property type="component" value="Unassembled WGS sequence"/>
</dbReference>
<dbReference type="EMBL" id="CAJOBC010009669">
    <property type="protein sequence ID" value="CAF3993578.1"/>
    <property type="molecule type" value="Genomic_DNA"/>
</dbReference>
<protein>
    <submittedName>
        <fullName evidence="1">Uncharacterized protein</fullName>
    </submittedName>
</protein>
<dbReference type="OrthoDB" id="9993658at2759"/>
<comment type="caution">
    <text evidence="1">The sequence shown here is derived from an EMBL/GenBank/DDBJ whole genome shotgun (WGS) entry which is preliminary data.</text>
</comment>
<evidence type="ECO:0000313" key="3">
    <source>
        <dbReference type="Proteomes" id="UP000663829"/>
    </source>
</evidence>
<dbReference type="EMBL" id="CAJNOQ010009665">
    <property type="protein sequence ID" value="CAF1230917.1"/>
    <property type="molecule type" value="Genomic_DNA"/>
</dbReference>
<reference evidence="1" key="1">
    <citation type="submission" date="2021-02" db="EMBL/GenBank/DDBJ databases">
        <authorList>
            <person name="Nowell W R."/>
        </authorList>
    </citation>
    <scope>NUCLEOTIDE SEQUENCE</scope>
</reference>
<dbReference type="Proteomes" id="UP000681722">
    <property type="component" value="Unassembled WGS sequence"/>
</dbReference>